<evidence type="ECO:0000256" key="5">
    <source>
        <dbReference type="ARBA" id="ARBA00022801"/>
    </source>
</evidence>
<evidence type="ECO:0000256" key="7">
    <source>
        <dbReference type="ARBA" id="ARBA00022840"/>
    </source>
</evidence>
<dbReference type="InterPro" id="IPR014729">
    <property type="entry name" value="Rossmann-like_a/b/a_fold"/>
</dbReference>
<feature type="non-terminal residue" evidence="11">
    <location>
        <position position="1"/>
    </location>
</feature>
<dbReference type="GO" id="GO:0006418">
    <property type="term" value="P:tRNA aminoacylation for protein translation"/>
    <property type="evidence" value="ECO:0007669"/>
    <property type="project" value="InterPro"/>
</dbReference>
<keyword evidence="7" id="KW-0067">ATP-binding</keyword>
<dbReference type="OrthoDB" id="5065855at2759"/>
<dbReference type="PANTHER" id="PTHR46468:SF1">
    <property type="entry name" value="SENTRIN-SPECIFIC PROTEASE 8"/>
    <property type="match status" value="1"/>
</dbReference>
<dbReference type="SUPFAM" id="SSF54001">
    <property type="entry name" value="Cysteine proteinases"/>
    <property type="match status" value="1"/>
</dbReference>
<evidence type="ECO:0000256" key="9">
    <source>
        <dbReference type="ARBA" id="ARBA00023146"/>
    </source>
</evidence>
<dbReference type="AlphaFoldDB" id="A0A9N9CP82"/>
<dbReference type="InterPro" id="IPR044613">
    <property type="entry name" value="Nep1/2-like"/>
</dbReference>
<dbReference type="GO" id="GO:0019784">
    <property type="term" value="F:deNEDDylase activity"/>
    <property type="evidence" value="ECO:0007669"/>
    <property type="project" value="InterPro"/>
</dbReference>
<dbReference type="PROSITE" id="PS50600">
    <property type="entry name" value="ULP_PROTEASE"/>
    <property type="match status" value="1"/>
</dbReference>
<name>A0A9N9CP82_9GLOM</name>
<evidence type="ECO:0000259" key="10">
    <source>
        <dbReference type="PROSITE" id="PS50600"/>
    </source>
</evidence>
<keyword evidence="12" id="KW-1185">Reference proteome</keyword>
<dbReference type="GO" id="GO:0005524">
    <property type="term" value="F:ATP binding"/>
    <property type="evidence" value="ECO:0007669"/>
    <property type="project" value="UniProtKB-KW"/>
</dbReference>
<dbReference type="InterPro" id="IPR038765">
    <property type="entry name" value="Papain-like_cys_pep_sf"/>
</dbReference>
<dbReference type="Pfam" id="PF00133">
    <property type="entry name" value="tRNA-synt_1"/>
    <property type="match status" value="1"/>
</dbReference>
<keyword evidence="8" id="KW-0648">Protein biosynthesis</keyword>
<dbReference type="Proteomes" id="UP000789572">
    <property type="component" value="Unassembled WGS sequence"/>
</dbReference>
<dbReference type="Gene3D" id="3.40.50.620">
    <property type="entry name" value="HUPs"/>
    <property type="match status" value="1"/>
</dbReference>
<dbReference type="GO" id="GO:0004812">
    <property type="term" value="F:aminoacyl-tRNA ligase activity"/>
    <property type="evidence" value="ECO:0007669"/>
    <property type="project" value="UniProtKB-KW"/>
</dbReference>
<evidence type="ECO:0000313" key="11">
    <source>
        <dbReference type="EMBL" id="CAG8608977.1"/>
    </source>
</evidence>
<evidence type="ECO:0000256" key="4">
    <source>
        <dbReference type="ARBA" id="ARBA00022741"/>
    </source>
</evidence>
<dbReference type="PANTHER" id="PTHR46468">
    <property type="entry name" value="SENTRIN-SPECIFIC PROTEASE 8"/>
    <property type="match status" value="1"/>
</dbReference>
<dbReference type="Pfam" id="PF02902">
    <property type="entry name" value="Peptidase_C48"/>
    <property type="match status" value="1"/>
</dbReference>
<keyword evidence="9" id="KW-0030">Aminoacyl-tRNA synthetase</keyword>
<dbReference type="GO" id="GO:0006508">
    <property type="term" value="P:proteolysis"/>
    <property type="evidence" value="ECO:0007669"/>
    <property type="project" value="UniProtKB-KW"/>
</dbReference>
<dbReference type="InterPro" id="IPR002300">
    <property type="entry name" value="aa-tRNA-synth_Ia"/>
</dbReference>
<dbReference type="Gene3D" id="3.40.395.10">
    <property type="entry name" value="Adenoviral Proteinase, Chain A"/>
    <property type="match status" value="1"/>
</dbReference>
<evidence type="ECO:0000313" key="12">
    <source>
        <dbReference type="Proteomes" id="UP000789572"/>
    </source>
</evidence>
<evidence type="ECO:0000256" key="6">
    <source>
        <dbReference type="ARBA" id="ARBA00022807"/>
    </source>
</evidence>
<dbReference type="EMBL" id="CAJVPJ010001963">
    <property type="protein sequence ID" value="CAG8608977.1"/>
    <property type="molecule type" value="Genomic_DNA"/>
</dbReference>
<keyword evidence="2" id="KW-0436">Ligase</keyword>
<keyword evidence="5" id="KW-0378">Hydrolase</keyword>
<evidence type="ECO:0000256" key="2">
    <source>
        <dbReference type="ARBA" id="ARBA00022598"/>
    </source>
</evidence>
<keyword evidence="6" id="KW-0788">Thiol protease</keyword>
<gene>
    <name evidence="11" type="ORF">POCULU_LOCUS7852</name>
</gene>
<evidence type="ECO:0000256" key="3">
    <source>
        <dbReference type="ARBA" id="ARBA00022670"/>
    </source>
</evidence>
<comment type="caution">
    <text evidence="11">The sequence shown here is derived from an EMBL/GenBank/DDBJ whole genome shotgun (WGS) entry which is preliminary data.</text>
</comment>
<proteinExistence type="inferred from homology"/>
<organism evidence="11 12">
    <name type="scientific">Paraglomus occultum</name>
    <dbReference type="NCBI Taxonomy" id="144539"/>
    <lineage>
        <taxon>Eukaryota</taxon>
        <taxon>Fungi</taxon>
        <taxon>Fungi incertae sedis</taxon>
        <taxon>Mucoromycota</taxon>
        <taxon>Glomeromycotina</taxon>
        <taxon>Glomeromycetes</taxon>
        <taxon>Paraglomerales</taxon>
        <taxon>Paraglomeraceae</taxon>
        <taxon>Paraglomus</taxon>
    </lineage>
</organism>
<feature type="domain" description="Ubiquitin-like protease family profile" evidence="10">
    <location>
        <begin position="1"/>
        <end position="175"/>
    </location>
</feature>
<protein>
    <submittedName>
        <fullName evidence="11">1893_t:CDS:1</fullName>
    </submittedName>
</protein>
<dbReference type="GO" id="GO:0000338">
    <property type="term" value="P:protein deneddylation"/>
    <property type="evidence" value="ECO:0007669"/>
    <property type="project" value="TreeGrafter"/>
</dbReference>
<keyword evidence="3" id="KW-0645">Protease</keyword>
<dbReference type="InterPro" id="IPR003653">
    <property type="entry name" value="Peptidase_C48_C"/>
</dbReference>
<accession>A0A9N9CP82</accession>
<sequence length="296" mass="33276">MSKSRGNVINPDELVEKYGADALRLYEVFLGPVEQTANFDINGVKEIENSPEIQLVDPSVARVIQAGGEISKELKQAKIIFFPINNSKNHETANAGSHWTLLVCDNRANVGAFAHYNSAGSNIPTNAQKLAEKLCEKLEVDKDYLSPKIYNDYEYPQQTNGADCGVYAIAYTRFLVNEWKKKKDPGKASFKEQDLIFTIAEERQKLKAADFPKKGTPGKDYDIGDDVDYYEKTITLLEQKLSSDNIRKDDLLKELKGNNYLATGETNLKEYIEGATTPTELEIRKKRVLEIVGRLV</sequence>
<comment type="similarity">
    <text evidence="1">Belongs to the peptidase C48 family.</text>
</comment>
<keyword evidence="4" id="KW-0547">Nucleotide-binding</keyword>
<dbReference type="SUPFAM" id="SSF52374">
    <property type="entry name" value="Nucleotidylyl transferase"/>
    <property type="match status" value="1"/>
</dbReference>
<evidence type="ECO:0000256" key="1">
    <source>
        <dbReference type="ARBA" id="ARBA00005234"/>
    </source>
</evidence>
<reference evidence="11" key="1">
    <citation type="submission" date="2021-06" db="EMBL/GenBank/DDBJ databases">
        <authorList>
            <person name="Kallberg Y."/>
            <person name="Tangrot J."/>
            <person name="Rosling A."/>
        </authorList>
    </citation>
    <scope>NUCLEOTIDE SEQUENCE</scope>
    <source>
        <strain evidence="11">IA702</strain>
    </source>
</reference>
<dbReference type="GO" id="GO:0008234">
    <property type="term" value="F:cysteine-type peptidase activity"/>
    <property type="evidence" value="ECO:0007669"/>
    <property type="project" value="UniProtKB-KW"/>
</dbReference>
<evidence type="ECO:0000256" key="8">
    <source>
        <dbReference type="ARBA" id="ARBA00022917"/>
    </source>
</evidence>